<dbReference type="EMBL" id="VIEB01000131">
    <property type="protein sequence ID" value="TQE04954.1"/>
    <property type="molecule type" value="Genomic_DNA"/>
</dbReference>
<accession>A0A540N1Q9</accession>
<organism evidence="1 2">
    <name type="scientific">Malus baccata</name>
    <name type="common">Siberian crab apple</name>
    <name type="synonym">Pyrus baccata</name>
    <dbReference type="NCBI Taxonomy" id="106549"/>
    <lineage>
        <taxon>Eukaryota</taxon>
        <taxon>Viridiplantae</taxon>
        <taxon>Streptophyta</taxon>
        <taxon>Embryophyta</taxon>
        <taxon>Tracheophyta</taxon>
        <taxon>Spermatophyta</taxon>
        <taxon>Magnoliopsida</taxon>
        <taxon>eudicotyledons</taxon>
        <taxon>Gunneridae</taxon>
        <taxon>Pentapetalae</taxon>
        <taxon>rosids</taxon>
        <taxon>fabids</taxon>
        <taxon>Rosales</taxon>
        <taxon>Rosaceae</taxon>
        <taxon>Amygdaloideae</taxon>
        <taxon>Maleae</taxon>
        <taxon>Malus</taxon>
    </lineage>
</organism>
<dbReference type="AlphaFoldDB" id="A0A540N1Q9"/>
<name>A0A540N1Q9_MALBA</name>
<gene>
    <name evidence="1" type="ORF">C1H46_009425</name>
</gene>
<evidence type="ECO:0000313" key="1">
    <source>
        <dbReference type="EMBL" id="TQE04954.1"/>
    </source>
</evidence>
<dbReference type="Proteomes" id="UP000315295">
    <property type="component" value="Unassembled WGS sequence"/>
</dbReference>
<keyword evidence="2" id="KW-1185">Reference proteome</keyword>
<evidence type="ECO:0000313" key="2">
    <source>
        <dbReference type="Proteomes" id="UP000315295"/>
    </source>
</evidence>
<sequence>MEDVRLEVEEKKKRQARQIMEAIELGVAKLLRTKEPCQVSSMESRIEMCLRIIAPFQASLKV</sequence>
<protein>
    <submittedName>
        <fullName evidence="1">Uncharacterized protein</fullName>
    </submittedName>
</protein>
<proteinExistence type="predicted"/>
<comment type="caution">
    <text evidence="1">The sequence shown here is derived from an EMBL/GenBank/DDBJ whole genome shotgun (WGS) entry which is preliminary data.</text>
</comment>
<reference evidence="1 2" key="1">
    <citation type="journal article" date="2019" name="G3 (Bethesda)">
        <title>Sequencing of a Wild Apple (Malus baccata) Genome Unravels the Differences Between Cultivated and Wild Apple Species Regarding Disease Resistance and Cold Tolerance.</title>
        <authorList>
            <person name="Chen X."/>
        </authorList>
    </citation>
    <scope>NUCLEOTIDE SEQUENCE [LARGE SCALE GENOMIC DNA]</scope>
    <source>
        <strain evidence="2">cv. Shandingzi</strain>
        <tissue evidence="1">Leaves</tissue>
    </source>
</reference>